<keyword evidence="2" id="KW-1185">Reference proteome</keyword>
<organism evidence="1 2">
    <name type="scientific">Paracidovorax wautersii</name>
    <dbReference type="NCBI Taxonomy" id="1177982"/>
    <lineage>
        <taxon>Bacteria</taxon>
        <taxon>Pseudomonadati</taxon>
        <taxon>Pseudomonadota</taxon>
        <taxon>Betaproteobacteria</taxon>
        <taxon>Burkholderiales</taxon>
        <taxon>Comamonadaceae</taxon>
        <taxon>Paracidovorax</taxon>
    </lineage>
</organism>
<dbReference type="OrthoDB" id="8812355at2"/>
<dbReference type="STRING" id="1177982.SAMN04489711_106214"/>
<name>A0A1I2E4P9_9BURK</name>
<dbReference type="EMBL" id="FONX01000006">
    <property type="protein sequence ID" value="SFE87643.1"/>
    <property type="molecule type" value="Genomic_DNA"/>
</dbReference>
<evidence type="ECO:0000313" key="1">
    <source>
        <dbReference type="EMBL" id="SFE87643.1"/>
    </source>
</evidence>
<reference evidence="2" key="1">
    <citation type="submission" date="2016-10" db="EMBL/GenBank/DDBJ databases">
        <authorList>
            <person name="Varghese N."/>
            <person name="Submissions S."/>
        </authorList>
    </citation>
    <scope>NUCLEOTIDE SEQUENCE [LARGE SCALE GENOMIC DNA]</scope>
    <source>
        <strain evidence="2">DSM 27981</strain>
    </source>
</reference>
<accession>A0A1I2E4P9</accession>
<dbReference type="AlphaFoldDB" id="A0A1I2E4P9"/>
<proteinExistence type="predicted"/>
<sequence>MSEESRNDGTIRLLFEMSRDDNPPLYDDLIRFGKGVKRVNRLRLLAHEGLRAVTLPAPAPAGEAIAGRPATEAPQAVAPAGFGSGAVTDLVFAEPLGE</sequence>
<dbReference type="Proteomes" id="UP000199119">
    <property type="component" value="Unassembled WGS sequence"/>
</dbReference>
<protein>
    <submittedName>
        <fullName evidence="1">Uncharacterized protein</fullName>
    </submittedName>
</protein>
<gene>
    <name evidence="1" type="ORF">SAMN04489711_106214</name>
</gene>
<dbReference type="RefSeq" id="WP_059400434.1">
    <property type="nucleotide sequence ID" value="NZ_FONX01000006.1"/>
</dbReference>
<evidence type="ECO:0000313" key="2">
    <source>
        <dbReference type="Proteomes" id="UP000199119"/>
    </source>
</evidence>